<evidence type="ECO:0000256" key="1">
    <source>
        <dbReference type="SAM" id="MobiDB-lite"/>
    </source>
</evidence>
<reference evidence="2" key="1">
    <citation type="journal article" date="2020" name="bioRxiv">
        <title>Comparative genomics of Chlamydomonas.</title>
        <authorList>
            <person name="Craig R.J."/>
            <person name="Hasan A.R."/>
            <person name="Ness R.W."/>
            <person name="Keightley P.D."/>
        </authorList>
    </citation>
    <scope>NUCLEOTIDE SEQUENCE</scope>
    <source>
        <strain evidence="2">CCAP 11/70</strain>
    </source>
</reference>
<organism evidence="2 3">
    <name type="scientific">Edaphochlamys debaryana</name>
    <dbReference type="NCBI Taxonomy" id="47281"/>
    <lineage>
        <taxon>Eukaryota</taxon>
        <taxon>Viridiplantae</taxon>
        <taxon>Chlorophyta</taxon>
        <taxon>core chlorophytes</taxon>
        <taxon>Chlorophyceae</taxon>
        <taxon>CS clade</taxon>
        <taxon>Chlamydomonadales</taxon>
        <taxon>Chlamydomonadales incertae sedis</taxon>
        <taxon>Edaphochlamys</taxon>
    </lineage>
</organism>
<evidence type="ECO:0000313" key="2">
    <source>
        <dbReference type="EMBL" id="KAG2489626.1"/>
    </source>
</evidence>
<proteinExistence type="predicted"/>
<dbReference type="AlphaFoldDB" id="A0A836BUJ2"/>
<dbReference type="InterPro" id="IPR013320">
    <property type="entry name" value="ConA-like_dom_sf"/>
</dbReference>
<dbReference type="EMBL" id="JAEHOE010000071">
    <property type="protein sequence ID" value="KAG2489626.1"/>
    <property type="molecule type" value="Genomic_DNA"/>
</dbReference>
<dbReference type="Proteomes" id="UP000612055">
    <property type="component" value="Unassembled WGS sequence"/>
</dbReference>
<feature type="region of interest" description="Disordered" evidence="1">
    <location>
        <begin position="1"/>
        <end position="73"/>
    </location>
</feature>
<sequence length="459" mass="49622">MARPPSSPAIDDHSDSLPDAPAPIHFDPYKPPSHPVTGDPLGSPPSSPHMHGDFPRPPPTHFDDDFSAPPPGEEFFSMPSVTGWVDAAQPRQVLGMNSGCKYDTSAEGGYGSLLMDGKECLGMLPSDLANWSTSSESAFTIVVIYKLGYNYGDTALVQMSRSTSDYNSELLFGSETFLHDEGIFSMTSDGPELRPDVWAFNAFVRNEGGTSGAMFESKGDAVHFTKTWRDQEPISIGADHFVLGADYRDWDRFLAGRVAVALVYNRALDIAQLNRIFEVYTPRFDWMPQLGPLCSIKGLVSGPYGNRTGGTTDFDDSSYADAFAKPIQRIAWAINGSITALQLAYGPFSAPIRGGISEDSDSDAVNLREGEYVIFAVVVLGMHDGYETVDGILLTTNLREVQIGAEPLTEGTTTANATPCPSEDPAMMMTLQNIAGTTLEGSIASLGLVWSEVPYPRSK</sequence>
<dbReference type="OrthoDB" id="539570at2759"/>
<gene>
    <name evidence="2" type="ORF">HYH03_011905</name>
</gene>
<dbReference type="SUPFAM" id="SSF49899">
    <property type="entry name" value="Concanavalin A-like lectins/glucanases"/>
    <property type="match status" value="1"/>
</dbReference>
<name>A0A836BUJ2_9CHLO</name>
<evidence type="ECO:0000313" key="3">
    <source>
        <dbReference type="Proteomes" id="UP000612055"/>
    </source>
</evidence>
<protein>
    <submittedName>
        <fullName evidence="2">Uncharacterized protein</fullName>
    </submittedName>
</protein>
<accession>A0A836BUJ2</accession>
<keyword evidence="3" id="KW-1185">Reference proteome</keyword>
<comment type="caution">
    <text evidence="2">The sequence shown here is derived from an EMBL/GenBank/DDBJ whole genome shotgun (WGS) entry which is preliminary data.</text>
</comment>